<dbReference type="NCBIfam" id="TIGR02099">
    <property type="entry name" value="YhdP family protein"/>
    <property type="match status" value="1"/>
</dbReference>
<feature type="compositionally biased region" description="Low complexity" evidence="1">
    <location>
        <begin position="1294"/>
        <end position="1311"/>
    </location>
</feature>
<organism evidence="3 4">
    <name type="scientific">Xanthomonas arboricola pv. populi</name>
    <dbReference type="NCBI Taxonomy" id="487823"/>
    <lineage>
        <taxon>Bacteria</taxon>
        <taxon>Pseudomonadati</taxon>
        <taxon>Pseudomonadota</taxon>
        <taxon>Gammaproteobacteria</taxon>
        <taxon>Lysobacterales</taxon>
        <taxon>Lysobacteraceae</taxon>
        <taxon>Xanthomonas</taxon>
    </lineage>
</organism>
<feature type="region of interest" description="Disordered" evidence="1">
    <location>
        <begin position="891"/>
        <end position="910"/>
    </location>
</feature>
<evidence type="ECO:0000259" key="2">
    <source>
        <dbReference type="Pfam" id="PF13116"/>
    </source>
</evidence>
<dbReference type="EMBL" id="MIGV01000009">
    <property type="protein sequence ID" value="PPT76349.1"/>
    <property type="molecule type" value="Genomic_DNA"/>
</dbReference>
<dbReference type="PANTHER" id="PTHR38690">
    <property type="entry name" value="PROTEASE-RELATED"/>
    <property type="match status" value="1"/>
</dbReference>
<feature type="domain" description="YhdP central" evidence="2">
    <location>
        <begin position="10"/>
        <end position="1278"/>
    </location>
</feature>
<comment type="caution">
    <text evidence="3">The sequence shown here is derived from an EMBL/GenBank/DDBJ whole genome shotgun (WGS) entry which is preliminary data.</text>
</comment>
<dbReference type="PANTHER" id="PTHR38690:SF1">
    <property type="entry name" value="PROTEASE"/>
    <property type="match status" value="1"/>
</dbReference>
<reference evidence="3 4" key="1">
    <citation type="submission" date="2016-08" db="EMBL/GenBank/DDBJ databases">
        <title>Evolution of the type three secretion system and type three effector repertoires in Xanthomonas.</title>
        <authorList>
            <person name="Merda D."/>
            <person name="Briand M."/>
            <person name="Bosis E."/>
            <person name="Rousseau C."/>
            <person name="Portier P."/>
            <person name="Jacques M.-A."/>
            <person name="Fischer-Le Saux M."/>
        </authorList>
    </citation>
    <scope>NUCLEOTIDE SEQUENCE [LARGE SCALE GENOMIC DNA]</scope>
    <source>
        <strain evidence="3 4">CFBP 3122</strain>
    </source>
</reference>
<accession>A0A2S6Z519</accession>
<feature type="region of interest" description="Disordered" evidence="1">
    <location>
        <begin position="1283"/>
        <end position="1311"/>
    </location>
</feature>
<sequence>MPTPLRRRLRLFRRYAITATALALVAIALLVGAASQALPLAEQRPQQIAAWLSQRAGQPIAFDRLQTEWTRRGPLLRLSGLRIGPHGEVRVGQAEILLAMYAGLLPRHSLTEVRLRGLALTLQRGDDGVWSVQGLPAERHSDPLEALRRLGEIQLAEARLRVAAPSIGVDTTLPRIDLRLRVNGSTVNVGSRAWIDLQRAPLTTVIAFDRDSGDGSAYAQTDPADLAAWASLLQFGGMRVDGGGGRLQAWAQLRARRITAVTVDADLQQLRLSGAALPDEAARRTLAWERLQARARWQTIDGGWRMDAPLLRLGQAARLQRLDGLSIAGGRRYAVMGKHVDVSGLIAAAALSEQLSPGLRRWLSLSRPQLRLADLQIAGEQGGAVRAQGRIEELGFLPVGNAPGISGLRGRIDGDAQAIQLDPAPDATLRFDWPTGFGVVHELQLAGSIVGWRDGAGWQVATPALRVQAKDYGATVRGGLWFQNDGSRPRIQLATQLDDVALPVARKFWIRSKMSKAAIDWLDTAVAGGVITGGTGLVSGDLDDWPFDNNDGRFEAFGQIRDGVIPFNPDWPAMEQVQADLRFIGNGFSLQGKGELAGAPIASLEAGIPSFATSELYVRASTQADAAQLLGMLRKSPLEQRYGDTLRNLTVSGPAAVSFDLLQPLRTGGVGGHLQGTVALQGARLGDARWNLAFDQVSGQAEYRDSGFAAERLSVQHQGRSGELSLRAGGFVQDPAQALEVRFGATLDAKELFDRAPQMEWLRPYVHGSAPWQVGVDVPLPTPGQADPQALLTLRSQLVGTTLDLPAPLDKAATQPLDTQVKVALPVGDGDIDVAFGKLVALKASSQGNQTGVRVVMGTDTVTERPPANGLVVTGRTASLDAIDWISLARGSSAPDTPPLPGQPAAPKQDAVPLQQVDVQADRLLMIGGVFPQTRLRLRPTRDAVAVTLDGPSLAGQLSVPNADGAAVQGKLSTVHWQPVAVPAAPAAPAAPEPGDPLAGALPEPARRAVAEFDPVSIPPLSLDIDDLQVGKMTLGAATLRSSRLTDGMQVDQLQLRSNDQNIGLTGAWRGKGDSASTRLSARVDSRNLGNLLQNLTLGGQLRGGEGQLELNAGWQGSPTGFALGSLDGDLKIDVRNGQLLEVDPGAGRVLGLLSVAQLPRRLMFDFRDFFSKGLAFNKLDGQVRFGEGFARTDAIRIEGPAADIAIRGQTDLRAQTFDQTVDVNPKAGNLLTVVGAVAGGPVGAAVGAAANAVLGKPLGAIGAKTYHVTGPWKDPQVDVVEREVRERAPSTPPAAGAPTAAPGTPGRSPR</sequence>
<dbReference type="RefSeq" id="WP_104597926.1">
    <property type="nucleotide sequence ID" value="NZ_MIGV01000009.1"/>
</dbReference>
<protein>
    <submittedName>
        <fullName evidence="3">TIGR02099 family protein</fullName>
    </submittedName>
</protein>
<dbReference type="InterPro" id="IPR025263">
    <property type="entry name" value="YhdP_central"/>
</dbReference>
<evidence type="ECO:0000313" key="3">
    <source>
        <dbReference type="EMBL" id="PPT76349.1"/>
    </source>
</evidence>
<gene>
    <name evidence="3" type="ORF">XaplCFBP3122_09905</name>
</gene>
<dbReference type="Proteomes" id="UP000238270">
    <property type="component" value="Unassembled WGS sequence"/>
</dbReference>
<name>A0A2S6Z519_9XANT</name>
<proteinExistence type="predicted"/>
<evidence type="ECO:0000313" key="4">
    <source>
        <dbReference type="Proteomes" id="UP000238270"/>
    </source>
</evidence>
<evidence type="ECO:0000256" key="1">
    <source>
        <dbReference type="SAM" id="MobiDB-lite"/>
    </source>
</evidence>
<dbReference type="Pfam" id="PF13116">
    <property type="entry name" value="YhdP"/>
    <property type="match status" value="1"/>
</dbReference>
<dbReference type="InterPro" id="IPR011836">
    <property type="entry name" value="YhdP"/>
</dbReference>